<keyword evidence="2" id="KW-1003">Cell membrane</keyword>
<comment type="caution">
    <text evidence="8">The sequence shown here is derived from an EMBL/GenBank/DDBJ whole genome shotgun (WGS) entry which is preliminary data.</text>
</comment>
<feature type="transmembrane region" description="Helical" evidence="6">
    <location>
        <begin position="84"/>
        <end position="104"/>
    </location>
</feature>
<dbReference type="InterPro" id="IPR003740">
    <property type="entry name" value="YitT"/>
</dbReference>
<dbReference type="InterPro" id="IPR051461">
    <property type="entry name" value="UPF0750_membrane"/>
</dbReference>
<dbReference type="PANTHER" id="PTHR33545:SF5">
    <property type="entry name" value="UPF0750 MEMBRANE PROTEIN YITT"/>
    <property type="match status" value="1"/>
</dbReference>
<dbReference type="InterPro" id="IPR019264">
    <property type="entry name" value="DUF2179"/>
</dbReference>
<keyword evidence="4 6" id="KW-1133">Transmembrane helix</keyword>
<reference evidence="8 9" key="1">
    <citation type="submission" date="2021-10" db="EMBL/GenBank/DDBJ databases">
        <title>Anaerobic single-cell dispensing facilitates the cultivation of human gut bacteria.</title>
        <authorList>
            <person name="Afrizal A."/>
        </authorList>
    </citation>
    <scope>NUCLEOTIDE SEQUENCE [LARGE SCALE GENOMIC DNA]</scope>
    <source>
        <strain evidence="8 9">CLA-AA-H277</strain>
    </source>
</reference>
<proteinExistence type="predicted"/>
<evidence type="ECO:0000256" key="5">
    <source>
        <dbReference type="ARBA" id="ARBA00023136"/>
    </source>
</evidence>
<feature type="transmembrane region" description="Helical" evidence="6">
    <location>
        <begin position="51"/>
        <end position="72"/>
    </location>
</feature>
<keyword evidence="9" id="KW-1185">Reference proteome</keyword>
<evidence type="ECO:0000259" key="7">
    <source>
        <dbReference type="Pfam" id="PF10035"/>
    </source>
</evidence>
<gene>
    <name evidence="8" type="ORF">LKD71_06305</name>
</gene>
<evidence type="ECO:0000313" key="8">
    <source>
        <dbReference type="EMBL" id="MCC2189421.1"/>
    </source>
</evidence>
<dbReference type="CDD" id="cd16380">
    <property type="entry name" value="YitT_C"/>
    <property type="match status" value="1"/>
</dbReference>
<dbReference type="PANTHER" id="PTHR33545">
    <property type="entry name" value="UPF0750 MEMBRANE PROTEIN YITT-RELATED"/>
    <property type="match status" value="1"/>
</dbReference>
<dbReference type="Gene3D" id="3.30.70.120">
    <property type="match status" value="1"/>
</dbReference>
<evidence type="ECO:0000256" key="6">
    <source>
        <dbReference type="SAM" id="Phobius"/>
    </source>
</evidence>
<protein>
    <submittedName>
        <fullName evidence="8">YitT family protein</fullName>
    </submittedName>
</protein>
<accession>A0AAE3DRW2</accession>
<name>A0AAE3DRW2_9FIRM</name>
<sequence>MQNEKWKKIAVDILAEVLGSMLIALGLYNFALEAKFPMSGFSGLAMIIYRLFGLPIGVTTILLNIPVTILCFRVLGKSFFLRSLRCMVISSVCVDVIAPLLPVYQGDRMLSALCTGVLSGIGYALIYMRNSSTGGADFISMSLKAVKPHLSLGKIIFAMDFLVVLLGGVIFQDVDGMIYGLIINSLLSLVVDKTMYGINSGKLALIVTEQGKAVTEIIDERTGRGTTILHASGGYRQEDKQVVMCACNNKEMYLVEQAVKEIDDKSFMIILESNEVLGEGFHVTRVAQVEEANNR</sequence>
<dbReference type="Pfam" id="PF10035">
    <property type="entry name" value="DUF2179"/>
    <property type="match status" value="1"/>
</dbReference>
<evidence type="ECO:0000256" key="4">
    <source>
        <dbReference type="ARBA" id="ARBA00022989"/>
    </source>
</evidence>
<dbReference type="InterPro" id="IPR015867">
    <property type="entry name" value="N-reg_PII/ATP_PRibTrfase_C"/>
</dbReference>
<keyword evidence="5 6" id="KW-0472">Membrane</keyword>
<evidence type="ECO:0000313" key="9">
    <source>
        <dbReference type="Proteomes" id="UP001197875"/>
    </source>
</evidence>
<dbReference type="GO" id="GO:0005886">
    <property type="term" value="C:plasma membrane"/>
    <property type="evidence" value="ECO:0007669"/>
    <property type="project" value="UniProtKB-SubCell"/>
</dbReference>
<dbReference type="Proteomes" id="UP001197875">
    <property type="component" value="Unassembled WGS sequence"/>
</dbReference>
<organism evidence="8 9">
    <name type="scientific">Fusicatenibacter faecihominis</name>
    <dbReference type="NCBI Taxonomy" id="2881276"/>
    <lineage>
        <taxon>Bacteria</taxon>
        <taxon>Bacillati</taxon>
        <taxon>Bacillota</taxon>
        <taxon>Clostridia</taxon>
        <taxon>Lachnospirales</taxon>
        <taxon>Lachnospiraceae</taxon>
        <taxon>Fusicatenibacter</taxon>
    </lineage>
</organism>
<evidence type="ECO:0000256" key="3">
    <source>
        <dbReference type="ARBA" id="ARBA00022692"/>
    </source>
</evidence>
<keyword evidence="3 6" id="KW-0812">Transmembrane</keyword>
<feature type="domain" description="DUF2179" evidence="7">
    <location>
        <begin position="224"/>
        <end position="278"/>
    </location>
</feature>
<dbReference type="Pfam" id="PF02588">
    <property type="entry name" value="YitT_membrane"/>
    <property type="match status" value="1"/>
</dbReference>
<feature type="transmembrane region" description="Helical" evidence="6">
    <location>
        <begin position="110"/>
        <end position="128"/>
    </location>
</feature>
<dbReference type="PIRSF" id="PIRSF006483">
    <property type="entry name" value="Membrane_protein_YitT"/>
    <property type="match status" value="1"/>
</dbReference>
<dbReference type="AlphaFoldDB" id="A0AAE3DRW2"/>
<evidence type="ECO:0000256" key="2">
    <source>
        <dbReference type="ARBA" id="ARBA00022475"/>
    </source>
</evidence>
<comment type="subcellular location">
    <subcellularLocation>
        <location evidence="1">Cell membrane</location>
        <topology evidence="1">Multi-pass membrane protein</topology>
    </subcellularLocation>
</comment>
<feature type="transmembrane region" description="Helical" evidence="6">
    <location>
        <begin position="9"/>
        <end position="31"/>
    </location>
</feature>
<evidence type="ECO:0000256" key="1">
    <source>
        <dbReference type="ARBA" id="ARBA00004651"/>
    </source>
</evidence>
<feature type="transmembrane region" description="Helical" evidence="6">
    <location>
        <begin position="149"/>
        <end position="171"/>
    </location>
</feature>
<dbReference type="RefSeq" id="WP_227614770.1">
    <property type="nucleotide sequence ID" value="NZ_JAJEPR010000007.1"/>
</dbReference>
<dbReference type="EMBL" id="JAJEPR010000007">
    <property type="protein sequence ID" value="MCC2189421.1"/>
    <property type="molecule type" value="Genomic_DNA"/>
</dbReference>